<name>A0A0A1ULQ0_9AGAM</name>
<protein>
    <recommendedName>
        <fullName evidence="7">DNA 3'-5' helicase</fullName>
        <ecNumber evidence="7">5.6.2.4</ecNumber>
    </recommendedName>
</protein>
<dbReference type="SUPFAM" id="SSF52540">
    <property type="entry name" value="P-loop containing nucleoside triphosphate hydrolases"/>
    <property type="match status" value="1"/>
</dbReference>
<evidence type="ECO:0000256" key="2">
    <source>
        <dbReference type="ARBA" id="ARBA00022741"/>
    </source>
</evidence>
<dbReference type="GO" id="GO:0043138">
    <property type="term" value="F:3'-5' DNA helicase activity"/>
    <property type="evidence" value="ECO:0007669"/>
    <property type="project" value="UniProtKB-EC"/>
</dbReference>
<dbReference type="InterPro" id="IPR027417">
    <property type="entry name" value="P-loop_NTPase"/>
</dbReference>
<dbReference type="PANTHER" id="PTHR13710:SF105">
    <property type="entry name" value="ATP-DEPENDENT DNA HELICASE Q1"/>
    <property type="match status" value="1"/>
</dbReference>
<dbReference type="OrthoDB" id="3260945at2759"/>
<evidence type="ECO:0000256" key="3">
    <source>
        <dbReference type="ARBA" id="ARBA00022840"/>
    </source>
</evidence>
<keyword evidence="2" id="KW-0547">Nucleotide-binding</keyword>
<dbReference type="GO" id="GO:0005737">
    <property type="term" value="C:cytoplasm"/>
    <property type="evidence" value="ECO:0007669"/>
    <property type="project" value="TreeGrafter"/>
</dbReference>
<dbReference type="GO" id="GO:0005694">
    <property type="term" value="C:chromosome"/>
    <property type="evidence" value="ECO:0007669"/>
    <property type="project" value="TreeGrafter"/>
</dbReference>
<dbReference type="Gene3D" id="3.40.50.300">
    <property type="entry name" value="P-loop containing nucleotide triphosphate hydrolases"/>
    <property type="match status" value="2"/>
</dbReference>
<dbReference type="InterPro" id="IPR014001">
    <property type="entry name" value="Helicase_ATP-bd"/>
</dbReference>
<dbReference type="GO" id="GO:0005524">
    <property type="term" value="F:ATP binding"/>
    <property type="evidence" value="ECO:0007669"/>
    <property type="project" value="UniProtKB-KW"/>
</dbReference>
<comment type="caution">
    <text evidence="11">The sequence shown here is derived from an EMBL/GenBank/DDBJ whole genome shotgun (WGS) entry which is preliminary data.</text>
</comment>
<reference evidence="12" key="1">
    <citation type="journal article" date="2014" name="Genome Announc.">
        <title>Draft genome sequence of the plant-pathogenic soil fungus Rhizoctonia solani anastomosis group 3 strain Rhs1AP.</title>
        <authorList>
            <person name="Cubeta M.A."/>
            <person name="Thomas E."/>
            <person name="Dean R.A."/>
            <person name="Jabaji S."/>
            <person name="Neate S.M."/>
            <person name="Tavantzis S."/>
            <person name="Toda T."/>
            <person name="Vilgalys R."/>
            <person name="Bharathan N."/>
            <person name="Fedorova-Abrams N."/>
            <person name="Pakala S.B."/>
            <person name="Pakala S.M."/>
            <person name="Zafar N."/>
            <person name="Joardar V."/>
            <person name="Losada L."/>
            <person name="Nierman W.C."/>
        </authorList>
    </citation>
    <scope>NUCLEOTIDE SEQUENCE [LARGE SCALE GENOMIC DNA]</scope>
    <source>
        <strain evidence="12">AG-3</strain>
    </source>
</reference>
<dbReference type="Pfam" id="PF00271">
    <property type="entry name" value="Helicase_C"/>
    <property type="match status" value="1"/>
</dbReference>
<dbReference type="EMBL" id="JATN01000321">
    <property type="protein sequence ID" value="EUC59845.1"/>
    <property type="molecule type" value="Genomic_DNA"/>
</dbReference>
<evidence type="ECO:0000256" key="5">
    <source>
        <dbReference type="ARBA" id="ARBA00023235"/>
    </source>
</evidence>
<dbReference type="GO" id="GO:0000724">
    <property type="term" value="P:double-strand break repair via homologous recombination"/>
    <property type="evidence" value="ECO:0007669"/>
    <property type="project" value="TreeGrafter"/>
</dbReference>
<dbReference type="PROSITE" id="PS51194">
    <property type="entry name" value="HELICASE_CTER"/>
    <property type="match status" value="1"/>
</dbReference>
<evidence type="ECO:0000313" key="12">
    <source>
        <dbReference type="Proteomes" id="UP000030108"/>
    </source>
</evidence>
<accession>A0A0A1ULQ0</accession>
<dbReference type="GO" id="GO:0003677">
    <property type="term" value="F:DNA binding"/>
    <property type="evidence" value="ECO:0007669"/>
    <property type="project" value="UniProtKB-KW"/>
</dbReference>
<dbReference type="InterPro" id="IPR011545">
    <property type="entry name" value="DEAD/DEAH_box_helicase_dom"/>
</dbReference>
<dbReference type="EC" id="5.6.2.4" evidence="7"/>
<dbReference type="GO" id="GO:0009378">
    <property type="term" value="F:four-way junction helicase activity"/>
    <property type="evidence" value="ECO:0007669"/>
    <property type="project" value="TreeGrafter"/>
</dbReference>
<gene>
    <name evidence="11" type="ORF">RSOL_326230</name>
</gene>
<dbReference type="Proteomes" id="UP000030108">
    <property type="component" value="Unassembled WGS sequence"/>
</dbReference>
<evidence type="ECO:0000256" key="4">
    <source>
        <dbReference type="ARBA" id="ARBA00023125"/>
    </source>
</evidence>
<feature type="domain" description="Helicase C-terminal" evidence="10">
    <location>
        <begin position="254"/>
        <end position="421"/>
    </location>
</feature>
<feature type="compositionally biased region" description="Low complexity" evidence="8">
    <location>
        <begin position="625"/>
        <end position="638"/>
    </location>
</feature>
<feature type="domain" description="Helicase ATP-binding" evidence="9">
    <location>
        <begin position="29"/>
        <end position="201"/>
    </location>
</feature>
<dbReference type="PANTHER" id="PTHR13710">
    <property type="entry name" value="DNA HELICASE RECQ FAMILY MEMBER"/>
    <property type="match status" value="1"/>
</dbReference>
<dbReference type="InterPro" id="IPR001650">
    <property type="entry name" value="Helicase_C-like"/>
</dbReference>
<evidence type="ECO:0000256" key="6">
    <source>
        <dbReference type="ARBA" id="ARBA00034617"/>
    </source>
</evidence>
<feature type="region of interest" description="Disordered" evidence="8">
    <location>
        <begin position="606"/>
        <end position="647"/>
    </location>
</feature>
<keyword evidence="11" id="KW-0378">Hydrolase</keyword>
<keyword evidence="11" id="KW-0347">Helicase</keyword>
<evidence type="ECO:0000259" key="10">
    <source>
        <dbReference type="PROSITE" id="PS51194"/>
    </source>
</evidence>
<sequence>MELDQEWLNSVVSKALGYNKLKQWQLSAIGSMLAGQDVFAIAPTGAGKSTVMQGAVLADRARGKKSIAVIIVPTKSLGNDQARAVNDLKIPDIKALALHEDTLEIANCERPRQDLFQEVRAGVYSHVFLGPEMIMSSGFDQILNDKKFYEWFRYFAVDEVHLTIEWKVFRQNFAEIHRLRNRFKAPVAWLALSATVEPKQEFQALATSLGFDLAPGRTNIIHLPVDRPTISYSPRFLKYGAAEDQREFPDLAFLVPRSLARIEDIPITVVFGGTIKQVSRIAKYLRRLLPAELDPKTRREVIVPFNGTLSALQNNKAINELRIGKNTQILTSTAAGALGIDVKNVERVVIIVEKDTNYRMLCQKMGRIRASGHAIIYFQRWMSVARTGSVDTERRSEVEPVIVKFANATVDRCPREINIDYWGDSHALSESLEEGQSPAAVPPSKCCNKHNPGLDTDDLLEVEQQFKNSKKQIAAQNPRLRSDGKHCVPDKLVMQPIAREVIEAWRREQLKEMIGYEPHLPFSAVISDNLINTLVEKLHICSTFDRFQQLMKDWSHLDELGGLLYDLVENIWEVYESQEVSKALQEITDQREAAKGMGALSTRMIEETEGGHVPEYTNAGAQPARSSTQQTSTRTKSQGIQKKQRKK</sequence>
<keyword evidence="3" id="KW-0067">ATP-binding</keyword>
<evidence type="ECO:0000256" key="8">
    <source>
        <dbReference type="SAM" id="MobiDB-lite"/>
    </source>
</evidence>
<evidence type="ECO:0000256" key="7">
    <source>
        <dbReference type="ARBA" id="ARBA00034808"/>
    </source>
</evidence>
<evidence type="ECO:0000259" key="9">
    <source>
        <dbReference type="PROSITE" id="PS51192"/>
    </source>
</evidence>
<keyword evidence="4" id="KW-0238">DNA-binding</keyword>
<dbReference type="AlphaFoldDB" id="A0A0A1ULQ0"/>
<dbReference type="PROSITE" id="PS51192">
    <property type="entry name" value="HELICASE_ATP_BIND_1"/>
    <property type="match status" value="1"/>
</dbReference>
<keyword evidence="5" id="KW-0413">Isomerase</keyword>
<dbReference type="SMART" id="SM00490">
    <property type="entry name" value="HELICc"/>
    <property type="match status" value="1"/>
</dbReference>
<evidence type="ECO:0000256" key="1">
    <source>
        <dbReference type="ARBA" id="ARBA00005446"/>
    </source>
</evidence>
<dbReference type="Pfam" id="PF00270">
    <property type="entry name" value="DEAD"/>
    <property type="match status" value="1"/>
</dbReference>
<organism evidence="11 12">
    <name type="scientific">Rhizoctonia solani AG-3 Rhs1AP</name>
    <dbReference type="NCBI Taxonomy" id="1086054"/>
    <lineage>
        <taxon>Eukaryota</taxon>
        <taxon>Fungi</taxon>
        <taxon>Dikarya</taxon>
        <taxon>Basidiomycota</taxon>
        <taxon>Agaricomycotina</taxon>
        <taxon>Agaricomycetes</taxon>
        <taxon>Cantharellales</taxon>
        <taxon>Ceratobasidiaceae</taxon>
        <taxon>Rhizoctonia</taxon>
    </lineage>
</organism>
<evidence type="ECO:0000313" key="11">
    <source>
        <dbReference type="EMBL" id="EUC59845.1"/>
    </source>
</evidence>
<feature type="non-terminal residue" evidence="11">
    <location>
        <position position="647"/>
    </location>
</feature>
<comment type="similarity">
    <text evidence="1">Belongs to the helicase family. RecQ subfamily.</text>
</comment>
<comment type="catalytic activity">
    <reaction evidence="6">
        <text>Couples ATP hydrolysis with the unwinding of duplex DNA by translocating in the 3'-5' direction.</text>
        <dbReference type="EC" id="5.6.2.4"/>
    </reaction>
</comment>
<proteinExistence type="inferred from homology"/>
<dbReference type="SMART" id="SM00487">
    <property type="entry name" value="DEXDc"/>
    <property type="match status" value="1"/>
</dbReference>